<protein>
    <submittedName>
        <fullName evidence="3">ATPase</fullName>
    </submittedName>
</protein>
<dbReference type="InterPro" id="IPR002789">
    <property type="entry name" value="HerA_central"/>
</dbReference>
<dbReference type="InterPro" id="IPR003593">
    <property type="entry name" value="AAA+_ATPase"/>
</dbReference>
<dbReference type="SUPFAM" id="SSF52540">
    <property type="entry name" value="P-loop containing nucleoside triphosphate hydrolases"/>
    <property type="match status" value="1"/>
</dbReference>
<dbReference type="PANTHER" id="PTHR30121:SF11">
    <property type="entry name" value="AAA+ ATPASE DOMAIN-CONTAINING PROTEIN"/>
    <property type="match status" value="1"/>
</dbReference>
<dbReference type="InterPro" id="IPR051162">
    <property type="entry name" value="T4SS_component"/>
</dbReference>
<dbReference type="AlphaFoldDB" id="A0A157SXU3"/>
<keyword evidence="1" id="KW-0812">Transmembrane</keyword>
<evidence type="ECO:0000313" key="3">
    <source>
        <dbReference type="EMBL" id="SAI83819.1"/>
    </source>
</evidence>
<gene>
    <name evidence="3" type="ORF">SSOP1_0265</name>
</gene>
<sequence length="542" mass="61905">MKMNKNLWIPILLIILGIGFLFHNLININLMFFVFPIIMIVVISFIFRNSLKVKINKFILKNGIFQIMYDNTCICGVAMKITGKIEPTSNKNDIEKELKDFINAIARKDSEFKFIIFTIVEKNKLGSSIIIYRILQHSTDIELDSFMEEVNNLLVLAKAIAPHLEFKIIQPSKNVLPIPMAFGNYPFLTVSEITYTNPINSNIVSEDFDVEIGEATNGTVTSRVGIRVKDITRHIGIFGSTGSGKTNTAILLASQLNAKGVKVIILDWHGEYDQLLKNGFRIYDEKTIVKINPLHLIDLDVEDTVDIIGDVLQLTDPQRFLLYTILLKLKSYRKFSINQLLEVINSIEDTSYWMRDVKYALLRKIFILFTPTASKLFSTVDETSLNDFPDYLTSSTIINLGFISNLKLRKLYSLFLIKLIVESYIRYKINQQTLIILDEAQNYFNREGNEFIDRLASEIRKYNIGLCFITQSPSLLSQNVLKNTNIKIIHSIKSDVDKKAIRDTLSLDERLTQSLDKLDVGEAIISAPNLKIPIIIKIKKIS</sequence>
<dbReference type="EMBL" id="LT549890">
    <property type="protein sequence ID" value="SAI83819.1"/>
    <property type="molecule type" value="Genomic_DNA"/>
</dbReference>
<reference evidence="4" key="1">
    <citation type="submission" date="2016-04" db="EMBL/GenBank/DDBJ databases">
        <authorList>
            <person name="Shah S.A."/>
            <person name="Garrett R.A."/>
        </authorList>
    </citation>
    <scope>NUCLEOTIDE SEQUENCE [LARGE SCALE GENOMIC DNA]</scope>
    <source>
        <strain evidence="4">ATCC 35091 / DSM 1616 / JCM 8930 / NBRC 15331 / P1</strain>
    </source>
</reference>
<evidence type="ECO:0000313" key="4">
    <source>
        <dbReference type="Proteomes" id="UP000076770"/>
    </source>
</evidence>
<feature type="domain" description="AAA+ ATPase" evidence="2">
    <location>
        <begin position="231"/>
        <end position="515"/>
    </location>
</feature>
<dbReference type="Gene3D" id="3.40.50.300">
    <property type="entry name" value="P-loop containing nucleotide triphosphate hydrolases"/>
    <property type="match status" value="2"/>
</dbReference>
<dbReference type="PATRIC" id="fig|2287.9.peg.275"/>
<organism evidence="3 4">
    <name type="scientific">Saccharolobus solfataricus</name>
    <name type="common">Sulfolobus solfataricus</name>
    <dbReference type="NCBI Taxonomy" id="2287"/>
    <lineage>
        <taxon>Archaea</taxon>
        <taxon>Thermoproteota</taxon>
        <taxon>Thermoprotei</taxon>
        <taxon>Sulfolobales</taxon>
        <taxon>Sulfolobaceae</taxon>
        <taxon>Saccharolobus</taxon>
    </lineage>
</organism>
<evidence type="ECO:0000259" key="2">
    <source>
        <dbReference type="SMART" id="SM00382"/>
    </source>
</evidence>
<name>A0A157SXU3_SACSO</name>
<dbReference type="SMART" id="SM00382">
    <property type="entry name" value="AAA"/>
    <property type="match status" value="1"/>
</dbReference>
<keyword evidence="1" id="KW-0472">Membrane</keyword>
<feature type="transmembrane region" description="Helical" evidence="1">
    <location>
        <begin position="32"/>
        <end position="51"/>
    </location>
</feature>
<keyword evidence="1" id="KW-1133">Transmembrane helix</keyword>
<feature type="transmembrane region" description="Helical" evidence="1">
    <location>
        <begin position="7"/>
        <end position="26"/>
    </location>
</feature>
<accession>A0A157SXU3</accession>
<dbReference type="Pfam" id="PF01935">
    <property type="entry name" value="DUF87"/>
    <property type="match status" value="1"/>
</dbReference>
<dbReference type="PANTHER" id="PTHR30121">
    <property type="entry name" value="UNCHARACTERIZED PROTEIN YJGR-RELATED"/>
    <property type="match status" value="1"/>
</dbReference>
<dbReference type="InterPro" id="IPR027417">
    <property type="entry name" value="P-loop_NTPase"/>
</dbReference>
<evidence type="ECO:0000256" key="1">
    <source>
        <dbReference type="SAM" id="Phobius"/>
    </source>
</evidence>
<proteinExistence type="predicted"/>
<dbReference type="Proteomes" id="UP000076770">
    <property type="component" value="Chromosome i"/>
</dbReference>